<organism evidence="1 2">
    <name type="scientific">Psophocarpus tetragonolobus</name>
    <name type="common">Winged bean</name>
    <name type="synonym">Dolichos tetragonolobus</name>
    <dbReference type="NCBI Taxonomy" id="3891"/>
    <lineage>
        <taxon>Eukaryota</taxon>
        <taxon>Viridiplantae</taxon>
        <taxon>Streptophyta</taxon>
        <taxon>Embryophyta</taxon>
        <taxon>Tracheophyta</taxon>
        <taxon>Spermatophyta</taxon>
        <taxon>Magnoliopsida</taxon>
        <taxon>eudicotyledons</taxon>
        <taxon>Gunneridae</taxon>
        <taxon>Pentapetalae</taxon>
        <taxon>rosids</taxon>
        <taxon>fabids</taxon>
        <taxon>Fabales</taxon>
        <taxon>Fabaceae</taxon>
        <taxon>Papilionoideae</taxon>
        <taxon>50 kb inversion clade</taxon>
        <taxon>NPAAA clade</taxon>
        <taxon>indigoferoid/millettioid clade</taxon>
        <taxon>Phaseoleae</taxon>
        <taxon>Psophocarpus</taxon>
    </lineage>
</organism>
<dbReference type="Proteomes" id="UP001386955">
    <property type="component" value="Unassembled WGS sequence"/>
</dbReference>
<evidence type="ECO:0000313" key="2">
    <source>
        <dbReference type="Proteomes" id="UP001386955"/>
    </source>
</evidence>
<comment type="caution">
    <text evidence="1">The sequence shown here is derived from an EMBL/GenBank/DDBJ whole genome shotgun (WGS) entry which is preliminary data.</text>
</comment>
<proteinExistence type="predicted"/>
<gene>
    <name evidence="1" type="ORF">VNO78_16065</name>
</gene>
<evidence type="ECO:0000313" key="1">
    <source>
        <dbReference type="EMBL" id="KAK7395506.1"/>
    </source>
</evidence>
<evidence type="ECO:0008006" key="3">
    <source>
        <dbReference type="Google" id="ProtNLM"/>
    </source>
</evidence>
<reference evidence="1 2" key="1">
    <citation type="submission" date="2024-01" db="EMBL/GenBank/DDBJ databases">
        <title>The genomes of 5 underutilized Papilionoideae crops provide insights into root nodulation and disease resistanc.</title>
        <authorList>
            <person name="Jiang F."/>
        </authorList>
    </citation>
    <scope>NUCLEOTIDE SEQUENCE [LARGE SCALE GENOMIC DNA]</scope>
    <source>
        <strain evidence="1">DUOXIRENSHENG_FW03</strain>
        <tissue evidence="1">Leaves</tissue>
    </source>
</reference>
<keyword evidence="2" id="KW-1185">Reference proteome</keyword>
<dbReference type="EMBL" id="JAYMYS010000004">
    <property type="protein sequence ID" value="KAK7395506.1"/>
    <property type="molecule type" value="Genomic_DNA"/>
</dbReference>
<accession>A0AAN9SFM7</accession>
<sequence length="224" mass="25145">MGGDMVLVQLKEDEAVKELLKDNQALMASFFVDLAPRKPLDVTSERNVWIRLICVPIHAWSTTFFQFTSAPTSEINGIVFNIRVMEEAYESVRPATVCSNEDTEIGVGIDSILMNHLSPLMDQDALADLDKARVDADQKILVALPGHNYSFLVVTDEAVRCSLCCRMRIIDQDHSTIMREQNNIDMNHSLLHDSGAQILSILEEGRCEESEVNKEFTIGREGFV</sequence>
<name>A0AAN9SFM7_PSOTE</name>
<dbReference type="AlphaFoldDB" id="A0AAN9SFM7"/>
<protein>
    <recommendedName>
        <fullName evidence="3">DUF4283 domain-containing protein</fullName>
    </recommendedName>
</protein>